<dbReference type="AlphaFoldDB" id="A0A8H7VY29"/>
<dbReference type="EMBL" id="JAEPRE010000153">
    <property type="protein sequence ID" value="KAG2231384.1"/>
    <property type="molecule type" value="Genomic_DNA"/>
</dbReference>
<name>A0A8H7VY29_9FUNG</name>
<dbReference type="Proteomes" id="UP000613177">
    <property type="component" value="Unassembled WGS sequence"/>
</dbReference>
<comment type="caution">
    <text evidence="1">The sequence shown here is derived from an EMBL/GenBank/DDBJ whole genome shotgun (WGS) entry which is preliminary data.</text>
</comment>
<evidence type="ECO:0000313" key="1">
    <source>
        <dbReference type="EMBL" id="KAG2231384.1"/>
    </source>
</evidence>
<keyword evidence="2" id="KW-1185">Reference proteome</keyword>
<organism evidence="1 2">
    <name type="scientific">Thamnidium elegans</name>
    <dbReference type="NCBI Taxonomy" id="101142"/>
    <lineage>
        <taxon>Eukaryota</taxon>
        <taxon>Fungi</taxon>
        <taxon>Fungi incertae sedis</taxon>
        <taxon>Mucoromycota</taxon>
        <taxon>Mucoromycotina</taxon>
        <taxon>Mucoromycetes</taxon>
        <taxon>Mucorales</taxon>
        <taxon>Mucorineae</taxon>
        <taxon>Mucoraceae</taxon>
        <taxon>Thamnidium</taxon>
    </lineage>
</organism>
<proteinExistence type="predicted"/>
<accession>A0A8H7VY29</accession>
<reference evidence="1" key="1">
    <citation type="submission" date="2021-01" db="EMBL/GenBank/DDBJ databases">
        <title>Metabolic potential, ecology and presence of endohyphal bacteria is reflected in genomic diversity of Mucoromycotina.</title>
        <authorList>
            <person name="Muszewska A."/>
            <person name="Okrasinska A."/>
            <person name="Steczkiewicz K."/>
            <person name="Drgas O."/>
            <person name="Orlowska M."/>
            <person name="Perlinska-Lenart U."/>
            <person name="Aleksandrzak-Piekarczyk T."/>
            <person name="Szatraj K."/>
            <person name="Zielenkiewicz U."/>
            <person name="Pilsyk S."/>
            <person name="Malc E."/>
            <person name="Mieczkowski P."/>
            <person name="Kruszewska J.S."/>
            <person name="Biernat P."/>
            <person name="Pawlowska J."/>
        </authorList>
    </citation>
    <scope>NUCLEOTIDE SEQUENCE</scope>
    <source>
        <strain evidence="1">WA0000018081</strain>
    </source>
</reference>
<sequence length="82" mass="9403">MKSYTKDYANEDSYLCFVIAPVLKALIGSNTTSLLFGKTNLKSKSIEINRYLYDDERRFAGPKIDLIITYKTFDIDGSFWSS</sequence>
<protein>
    <submittedName>
        <fullName evidence="1">Uncharacterized protein</fullName>
    </submittedName>
</protein>
<gene>
    <name evidence="1" type="ORF">INT48_004419</name>
</gene>
<evidence type="ECO:0000313" key="2">
    <source>
        <dbReference type="Proteomes" id="UP000613177"/>
    </source>
</evidence>